<dbReference type="PROSITE" id="PS51725">
    <property type="entry name" value="ABM"/>
    <property type="match status" value="1"/>
</dbReference>
<organism evidence="2 3">
    <name type="scientific">Zasmidium cellare ATCC 36951</name>
    <dbReference type="NCBI Taxonomy" id="1080233"/>
    <lineage>
        <taxon>Eukaryota</taxon>
        <taxon>Fungi</taxon>
        <taxon>Dikarya</taxon>
        <taxon>Ascomycota</taxon>
        <taxon>Pezizomycotina</taxon>
        <taxon>Dothideomycetes</taxon>
        <taxon>Dothideomycetidae</taxon>
        <taxon>Mycosphaerellales</taxon>
        <taxon>Mycosphaerellaceae</taxon>
        <taxon>Zasmidium</taxon>
    </lineage>
</organism>
<name>A0A6A6CVW2_ZASCE</name>
<dbReference type="InterPro" id="IPR011008">
    <property type="entry name" value="Dimeric_a/b-barrel"/>
</dbReference>
<protein>
    <recommendedName>
        <fullName evidence="1">ABM domain-containing protein</fullName>
    </recommendedName>
</protein>
<evidence type="ECO:0000313" key="2">
    <source>
        <dbReference type="EMBL" id="KAF2171251.1"/>
    </source>
</evidence>
<evidence type="ECO:0000313" key="3">
    <source>
        <dbReference type="Proteomes" id="UP000799537"/>
    </source>
</evidence>
<dbReference type="GeneID" id="54557739"/>
<dbReference type="InterPro" id="IPR007138">
    <property type="entry name" value="ABM_dom"/>
</dbReference>
<dbReference type="AlphaFoldDB" id="A0A6A6CVW2"/>
<dbReference type="Gene3D" id="3.30.70.100">
    <property type="match status" value="1"/>
</dbReference>
<dbReference type="Pfam" id="PF03992">
    <property type="entry name" value="ABM"/>
    <property type="match status" value="1"/>
</dbReference>
<dbReference type="RefSeq" id="XP_033672140.1">
    <property type="nucleotide sequence ID" value="XM_033804467.1"/>
</dbReference>
<gene>
    <name evidence="2" type="ORF">M409DRAFT_18366</name>
</gene>
<keyword evidence="3" id="KW-1185">Reference proteome</keyword>
<reference evidence="2" key="1">
    <citation type="journal article" date="2020" name="Stud. Mycol.">
        <title>101 Dothideomycetes genomes: a test case for predicting lifestyles and emergence of pathogens.</title>
        <authorList>
            <person name="Haridas S."/>
            <person name="Albert R."/>
            <person name="Binder M."/>
            <person name="Bloem J."/>
            <person name="Labutti K."/>
            <person name="Salamov A."/>
            <person name="Andreopoulos B."/>
            <person name="Baker S."/>
            <person name="Barry K."/>
            <person name="Bills G."/>
            <person name="Bluhm B."/>
            <person name="Cannon C."/>
            <person name="Castanera R."/>
            <person name="Culley D."/>
            <person name="Daum C."/>
            <person name="Ezra D."/>
            <person name="Gonzalez J."/>
            <person name="Henrissat B."/>
            <person name="Kuo A."/>
            <person name="Liang C."/>
            <person name="Lipzen A."/>
            <person name="Lutzoni F."/>
            <person name="Magnuson J."/>
            <person name="Mondo S."/>
            <person name="Nolan M."/>
            <person name="Ohm R."/>
            <person name="Pangilinan J."/>
            <person name="Park H.-J."/>
            <person name="Ramirez L."/>
            <person name="Alfaro M."/>
            <person name="Sun H."/>
            <person name="Tritt A."/>
            <person name="Yoshinaga Y."/>
            <person name="Zwiers L.-H."/>
            <person name="Turgeon B."/>
            <person name="Goodwin S."/>
            <person name="Spatafora J."/>
            <person name="Crous P."/>
            <person name="Grigoriev I."/>
        </authorList>
    </citation>
    <scope>NUCLEOTIDE SEQUENCE</scope>
    <source>
        <strain evidence="2">ATCC 36951</strain>
    </source>
</reference>
<dbReference type="SUPFAM" id="SSF54909">
    <property type="entry name" value="Dimeric alpha+beta barrel"/>
    <property type="match status" value="1"/>
</dbReference>
<dbReference type="EMBL" id="ML993583">
    <property type="protein sequence ID" value="KAF2171251.1"/>
    <property type="molecule type" value="Genomic_DNA"/>
</dbReference>
<feature type="domain" description="ABM" evidence="1">
    <location>
        <begin position="10"/>
        <end position="104"/>
    </location>
</feature>
<proteinExistence type="predicted"/>
<evidence type="ECO:0000259" key="1">
    <source>
        <dbReference type="PROSITE" id="PS51725"/>
    </source>
</evidence>
<dbReference type="Proteomes" id="UP000799537">
    <property type="component" value="Unassembled WGS sequence"/>
</dbReference>
<accession>A0A6A6CVW2</accession>
<sequence>MVSTNTSETILLAGYLTPHADKRARSVELWRAIADDIRSTEKGKISMELYEDQGREKWQEGFIVLEEFATQAIKDAFNAKPSHVAVSTQVREEGLISDFKIGYYKHVFGVGKTIGGHEREEKVLMAVFVTVNEGKTGEVLDLWKDIAEDVKRTEGGEVAMELYSMHEEVGGGGEEKGEKFFLVYEFVNEEARETFGKKPSHVEAIAKEREGEMLKNVDFKVCKRVLGSGSGIKAA</sequence>